<proteinExistence type="predicted"/>
<dbReference type="Proteomes" id="UP000546536">
    <property type="component" value="Unassembled WGS sequence"/>
</dbReference>
<organism evidence="1 2">
    <name type="scientific">Acinetobacter terrae</name>
    <dbReference type="NCBI Taxonomy" id="2731247"/>
    <lineage>
        <taxon>Bacteria</taxon>
        <taxon>Pseudomonadati</taxon>
        <taxon>Pseudomonadota</taxon>
        <taxon>Gammaproteobacteria</taxon>
        <taxon>Moraxellales</taxon>
        <taxon>Moraxellaceae</taxon>
        <taxon>Acinetobacter</taxon>
        <taxon>Acinetobacter Taxon 24</taxon>
    </lineage>
</organism>
<evidence type="ECO:0000313" key="2">
    <source>
        <dbReference type="Proteomes" id="UP000546536"/>
    </source>
</evidence>
<dbReference type="EMBL" id="JABERG010000016">
    <property type="protein sequence ID" value="NNH88209.1"/>
    <property type="molecule type" value="Genomic_DNA"/>
</dbReference>
<comment type="caution">
    <text evidence="1">The sequence shown here is derived from an EMBL/GenBank/DDBJ whole genome shotgun (WGS) entry which is preliminary data.</text>
</comment>
<name>A0ABX1V736_9GAMM</name>
<evidence type="ECO:0000313" key="1">
    <source>
        <dbReference type="EMBL" id="NNH88209.1"/>
    </source>
</evidence>
<reference evidence="1 2" key="1">
    <citation type="submission" date="2020-04" db="EMBL/GenBank/DDBJ databases">
        <title>Acinetobacter Taxon 24.</title>
        <authorList>
            <person name="Nemec A."/>
            <person name="Radolfova-Krizova L."/>
            <person name="Higgins P.G."/>
            <person name="Spanelova P."/>
        </authorList>
    </citation>
    <scope>NUCLEOTIDE SEQUENCE [LARGE SCALE GENOMIC DNA]</scope>
    <source>
        <strain evidence="1 2">ANC 4279</strain>
    </source>
</reference>
<sequence length="149" mass="17322">MNNMHTNLDHDIFKKQLESAALAESVEKFLKAQGKEEPEQYQYGYSALSNQSKSNEWTSSQQVMRETMTSSVSQNRPVLKNVEKPLNKEQQRQKFNFEAKREALRASKDNFIGQCLKHGLTNFKCYPSGKHHCIECRVIIVKRRKELEA</sequence>
<keyword evidence="2" id="KW-1185">Reference proteome</keyword>
<gene>
    <name evidence="1" type="ORF">HLH13_10945</name>
</gene>
<accession>A0ABX1V736</accession>
<dbReference type="RefSeq" id="WP_171544712.1">
    <property type="nucleotide sequence ID" value="NZ_JABERG010000016.1"/>
</dbReference>
<protein>
    <submittedName>
        <fullName evidence="1">Uncharacterized protein</fullName>
    </submittedName>
</protein>